<keyword evidence="3" id="KW-1185">Reference proteome</keyword>
<reference evidence="3 4" key="1">
    <citation type="submission" date="2019-10" db="EMBL/GenBank/DDBJ databases">
        <authorList>
            <person name="Dong K."/>
        </authorList>
    </citation>
    <scope>NUCLEOTIDE SEQUENCE [LARGE SCALE GENOMIC DNA]</scope>
    <source>
        <strain evidence="3">dk386</strain>
        <strain evidence="2">Dk386</strain>
        <strain evidence="1">Dk771</strain>
        <strain evidence="4">dk771</strain>
    </source>
</reference>
<organism evidence="1 4">
    <name type="scientific">Acinetobacter wanghuae</name>
    <dbReference type="NCBI Taxonomy" id="2662362"/>
    <lineage>
        <taxon>Bacteria</taxon>
        <taxon>Pseudomonadati</taxon>
        <taxon>Pseudomonadota</taxon>
        <taxon>Gammaproteobacteria</taxon>
        <taxon>Moraxellales</taxon>
        <taxon>Moraxellaceae</taxon>
        <taxon>Acinetobacter</taxon>
    </lineage>
</organism>
<sequence length="81" mass="9133">MNNSTTNLNQASILDNLKTEIIEDTIRNLLEENDGTFDLTTPEGIQNAVDYTVDYLMINKIKVDLKLLSTELIRHLPVSKG</sequence>
<dbReference type="Proteomes" id="UP000327478">
    <property type="component" value="Chromosome"/>
</dbReference>
<dbReference type="EMBL" id="WITK01000006">
    <property type="protein sequence ID" value="MQW91942.1"/>
    <property type="molecule type" value="Genomic_DNA"/>
</dbReference>
<name>A0A5Q0P0R4_9GAMM</name>
<gene>
    <name evidence="2" type="ORF">GFH30_00885</name>
    <name evidence="1" type="ORF">GHJ48_05945</name>
</gene>
<dbReference type="AlphaFoldDB" id="A0A5Q0P0R4"/>
<evidence type="ECO:0000313" key="4">
    <source>
        <dbReference type="Proteomes" id="UP000480556"/>
    </source>
</evidence>
<dbReference type="Proteomes" id="UP000480556">
    <property type="component" value="Unassembled WGS sequence"/>
</dbReference>
<evidence type="ECO:0000313" key="3">
    <source>
        <dbReference type="Proteomes" id="UP000327478"/>
    </source>
</evidence>
<proteinExistence type="predicted"/>
<dbReference type="EMBL" id="CP045650">
    <property type="protein sequence ID" value="QGA10040.1"/>
    <property type="molecule type" value="Genomic_DNA"/>
</dbReference>
<dbReference type="RefSeq" id="WP_153370284.1">
    <property type="nucleotide sequence ID" value="NZ_CP045650.1"/>
</dbReference>
<protein>
    <submittedName>
        <fullName evidence="1">Uncharacterized protein</fullName>
    </submittedName>
</protein>
<evidence type="ECO:0000313" key="1">
    <source>
        <dbReference type="EMBL" id="MQW91942.1"/>
    </source>
</evidence>
<evidence type="ECO:0000313" key="2">
    <source>
        <dbReference type="EMBL" id="QGA10040.1"/>
    </source>
</evidence>
<accession>A0A5Q0P0R4</accession>